<keyword evidence="4" id="KW-1185">Reference proteome</keyword>
<evidence type="ECO:0000313" key="3">
    <source>
        <dbReference type="EMBL" id="MCF1714485.1"/>
    </source>
</evidence>
<comment type="caution">
    <text evidence="3">The sequence shown here is derived from an EMBL/GenBank/DDBJ whole genome shotgun (WGS) entry which is preliminary data.</text>
</comment>
<gene>
    <name evidence="3" type="ORF">L0U88_07580</name>
</gene>
<dbReference type="SUPFAM" id="SSF53187">
    <property type="entry name" value="Zn-dependent exopeptidases"/>
    <property type="match status" value="1"/>
</dbReference>
<dbReference type="Pfam" id="PF00246">
    <property type="entry name" value="Peptidase_M14"/>
    <property type="match status" value="1"/>
</dbReference>
<sequence length="576" mass="66240">MKAPRILLVLLMYCCQSQAQLAPTPYERTKGAETSTYPEVIRYYQQLDKQSSRLTLKTMGPSDAGHPLHLALYSNDGSADPVLWHRQKKVVLFIINGIHPGEPDGIDASMLWLRDLIQGKKKIPDNVALAIVPVYNIGGALNRSPYYRVDQNGPAAFGSRGNSQNYDLNRDFIKNDTREARSFVQIFHYLQPDVFIDNHVSNGADYQHIMTLIASQHNKLGGVMGEFMNKQFEPGLYSLMKKRGYDLIPYVNAFGDTPESGWPEFLEGPRYSSGYASLWNCFAFVPETHMLKPYPQRVDATYALMESFVSFVSENAGTIKSLIRQSFEQQQKADQFALQWKLNRDKWSDLVFKGYEAGKKPSGISGLPRLYYDRNKPFEKTVRFFNQYEVAQEVSKPAAYILPQGWWKVAELLQLNRVTMIPLVKDTTLEVEYYKIDQYTPSSRAFEGHHLNTNVKVSTHKEKVQFRKGDWYIPLNQRANRFLVEVLEPQGMDSYFTWNFFDPILGQKEGYSSYVFEDTAEKYLKENPALQKALEDKKATDTSFAKSAGQQLDFIFKNSPYFEPGHNRYPVYRVVR</sequence>
<feature type="chain" id="PRO_5047017365" evidence="1">
    <location>
        <begin position="20"/>
        <end position="576"/>
    </location>
</feature>
<dbReference type="CDD" id="cd06241">
    <property type="entry name" value="M14-like"/>
    <property type="match status" value="1"/>
</dbReference>
<feature type="signal peptide" evidence="1">
    <location>
        <begin position="1"/>
        <end position="19"/>
    </location>
</feature>
<dbReference type="EMBL" id="JAKEVY010000002">
    <property type="protein sequence ID" value="MCF1714485.1"/>
    <property type="molecule type" value="Genomic_DNA"/>
</dbReference>
<proteinExistence type="predicted"/>
<reference evidence="3 4" key="1">
    <citation type="submission" date="2022-01" db="EMBL/GenBank/DDBJ databases">
        <title>Flavihumibacter sp. nov., isolated from sediment of a river.</title>
        <authorList>
            <person name="Liu H."/>
        </authorList>
    </citation>
    <scope>NUCLEOTIDE SEQUENCE [LARGE SCALE GENOMIC DNA]</scope>
    <source>
        <strain evidence="3 4">RY-1</strain>
    </source>
</reference>
<keyword evidence="1" id="KW-0732">Signal</keyword>
<evidence type="ECO:0000256" key="1">
    <source>
        <dbReference type="SAM" id="SignalP"/>
    </source>
</evidence>
<protein>
    <submittedName>
        <fullName evidence="3">M14 family metallopeptidase</fullName>
    </submittedName>
</protein>
<dbReference type="RefSeq" id="WP_234865203.1">
    <property type="nucleotide sequence ID" value="NZ_JAKEVY010000002.1"/>
</dbReference>
<dbReference type="Gene3D" id="3.40.630.10">
    <property type="entry name" value="Zn peptidases"/>
    <property type="match status" value="1"/>
</dbReference>
<accession>A0ABS9BFW0</accession>
<organism evidence="3 4">
    <name type="scientific">Flavihumibacter fluminis</name>
    <dbReference type="NCBI Taxonomy" id="2909236"/>
    <lineage>
        <taxon>Bacteria</taxon>
        <taxon>Pseudomonadati</taxon>
        <taxon>Bacteroidota</taxon>
        <taxon>Chitinophagia</taxon>
        <taxon>Chitinophagales</taxon>
        <taxon>Chitinophagaceae</taxon>
        <taxon>Flavihumibacter</taxon>
    </lineage>
</organism>
<evidence type="ECO:0000313" key="4">
    <source>
        <dbReference type="Proteomes" id="UP001200145"/>
    </source>
</evidence>
<name>A0ABS9BFW0_9BACT</name>
<dbReference type="Proteomes" id="UP001200145">
    <property type="component" value="Unassembled WGS sequence"/>
</dbReference>
<feature type="domain" description="Peptidase M14" evidence="2">
    <location>
        <begin position="42"/>
        <end position="175"/>
    </location>
</feature>
<dbReference type="InterPro" id="IPR000834">
    <property type="entry name" value="Peptidase_M14"/>
</dbReference>
<evidence type="ECO:0000259" key="2">
    <source>
        <dbReference type="Pfam" id="PF00246"/>
    </source>
</evidence>